<dbReference type="EMBL" id="JAEKNQ010000021">
    <property type="protein sequence ID" value="MBJ7602576.1"/>
    <property type="molecule type" value="Genomic_DNA"/>
</dbReference>
<evidence type="ECO:0000256" key="3">
    <source>
        <dbReference type="ARBA" id="ARBA00023163"/>
    </source>
</evidence>
<keyword evidence="1" id="KW-0805">Transcription regulation</keyword>
<dbReference type="NCBIfam" id="NF033788">
    <property type="entry name" value="HTH_metalloreg"/>
    <property type="match status" value="1"/>
</dbReference>
<sequence length="223" mass="23677">MGSDVAQVAGLARVLAHEVCIRLLDSLTQGEATVSELTSRLELEQPRVSSHLALLREAGLVMATENGRQRVYGLATPSVPLSLSTLRSLARDLRPGSINAEVPVTEDAPIKQARTCYDHLAGRAGVQLLDSLLECGWLEARGERAFDLSEAGEAALLSQGVDVGSARRARRSFAVGCQDWTERRLHLGGALGAALLVRLVETGRAKLVAGSRVVHLSDAGVAL</sequence>
<protein>
    <submittedName>
        <fullName evidence="5">Winged helix-turn-helix transcriptional regulator</fullName>
    </submittedName>
</protein>
<accession>A0A934K6G3</accession>
<evidence type="ECO:0000256" key="1">
    <source>
        <dbReference type="ARBA" id="ARBA00023015"/>
    </source>
</evidence>
<evidence type="ECO:0000313" key="6">
    <source>
        <dbReference type="Proteomes" id="UP000620075"/>
    </source>
</evidence>
<organism evidence="5 6">
    <name type="scientific">Candidatus Dormiibacter inghamiae</name>
    <dbReference type="NCBI Taxonomy" id="3127013"/>
    <lineage>
        <taxon>Bacteria</taxon>
        <taxon>Bacillati</taxon>
        <taxon>Candidatus Dormiibacterota</taxon>
        <taxon>Candidatus Dormibacteria</taxon>
        <taxon>Candidatus Dormibacterales</taxon>
        <taxon>Candidatus Dormibacteraceae</taxon>
        <taxon>Candidatus Dormiibacter</taxon>
    </lineage>
</organism>
<dbReference type="PROSITE" id="PS50987">
    <property type="entry name" value="HTH_ARSR_2"/>
    <property type="match status" value="1"/>
</dbReference>
<dbReference type="CDD" id="cd00090">
    <property type="entry name" value="HTH_ARSR"/>
    <property type="match status" value="1"/>
</dbReference>
<dbReference type="RefSeq" id="WP_338177183.1">
    <property type="nucleotide sequence ID" value="NZ_JAEKNQ010000021.1"/>
</dbReference>
<dbReference type="InterPro" id="IPR051081">
    <property type="entry name" value="HTH_MetalResp_TranReg"/>
</dbReference>
<comment type="caution">
    <text evidence="5">The sequence shown here is derived from an EMBL/GenBank/DDBJ whole genome shotgun (WGS) entry which is preliminary data.</text>
</comment>
<gene>
    <name evidence="5" type="ORF">JF888_05210</name>
</gene>
<feature type="domain" description="HTH arsR-type" evidence="4">
    <location>
        <begin position="1"/>
        <end position="94"/>
    </location>
</feature>
<dbReference type="Proteomes" id="UP000620075">
    <property type="component" value="Unassembled WGS sequence"/>
</dbReference>
<name>A0A934K6G3_9BACT</name>
<proteinExistence type="predicted"/>
<dbReference type="PRINTS" id="PR00778">
    <property type="entry name" value="HTHARSR"/>
</dbReference>
<evidence type="ECO:0000256" key="2">
    <source>
        <dbReference type="ARBA" id="ARBA00023125"/>
    </source>
</evidence>
<dbReference type="SUPFAM" id="SSF46785">
    <property type="entry name" value="Winged helix' DNA-binding domain"/>
    <property type="match status" value="1"/>
</dbReference>
<dbReference type="SMART" id="SM00418">
    <property type="entry name" value="HTH_ARSR"/>
    <property type="match status" value="1"/>
</dbReference>
<dbReference type="PANTHER" id="PTHR33154">
    <property type="entry name" value="TRANSCRIPTIONAL REGULATOR, ARSR FAMILY"/>
    <property type="match status" value="1"/>
</dbReference>
<dbReference type="GO" id="GO:0003677">
    <property type="term" value="F:DNA binding"/>
    <property type="evidence" value="ECO:0007669"/>
    <property type="project" value="UniProtKB-KW"/>
</dbReference>
<dbReference type="InterPro" id="IPR001845">
    <property type="entry name" value="HTH_ArsR_DNA-bd_dom"/>
</dbReference>
<evidence type="ECO:0000259" key="4">
    <source>
        <dbReference type="PROSITE" id="PS50987"/>
    </source>
</evidence>
<dbReference type="GO" id="GO:0003700">
    <property type="term" value="F:DNA-binding transcription factor activity"/>
    <property type="evidence" value="ECO:0007669"/>
    <property type="project" value="InterPro"/>
</dbReference>
<evidence type="ECO:0000313" key="5">
    <source>
        <dbReference type="EMBL" id="MBJ7602576.1"/>
    </source>
</evidence>
<dbReference type="Gene3D" id="1.10.10.10">
    <property type="entry name" value="Winged helix-like DNA-binding domain superfamily/Winged helix DNA-binding domain"/>
    <property type="match status" value="1"/>
</dbReference>
<dbReference type="PANTHER" id="PTHR33154:SF33">
    <property type="entry name" value="TRANSCRIPTIONAL REPRESSOR SDPR"/>
    <property type="match status" value="1"/>
</dbReference>
<dbReference type="InterPro" id="IPR036388">
    <property type="entry name" value="WH-like_DNA-bd_sf"/>
</dbReference>
<dbReference type="InterPro" id="IPR011991">
    <property type="entry name" value="ArsR-like_HTH"/>
</dbReference>
<dbReference type="InterPro" id="IPR036390">
    <property type="entry name" value="WH_DNA-bd_sf"/>
</dbReference>
<keyword evidence="3" id="KW-0804">Transcription</keyword>
<keyword evidence="2" id="KW-0238">DNA-binding</keyword>
<dbReference type="AlphaFoldDB" id="A0A934K6G3"/>
<dbReference type="Pfam" id="PF01022">
    <property type="entry name" value="HTH_5"/>
    <property type="match status" value="1"/>
</dbReference>
<reference evidence="5 6" key="1">
    <citation type="submission" date="2020-10" db="EMBL/GenBank/DDBJ databases">
        <title>Ca. Dormibacterota MAGs.</title>
        <authorList>
            <person name="Montgomery K."/>
        </authorList>
    </citation>
    <scope>NUCLEOTIDE SEQUENCE [LARGE SCALE GENOMIC DNA]</scope>
    <source>
        <strain evidence="5">SC8811_S16_3</strain>
    </source>
</reference>